<gene>
    <name evidence="2" type="ORF">CC86DRAFT_373468</name>
</gene>
<evidence type="ECO:0000313" key="3">
    <source>
        <dbReference type="Proteomes" id="UP000799424"/>
    </source>
</evidence>
<feature type="compositionally biased region" description="Basic and acidic residues" evidence="1">
    <location>
        <begin position="91"/>
        <end position="100"/>
    </location>
</feature>
<accession>A0A6A6ZLI3</accession>
<dbReference type="EMBL" id="MU006236">
    <property type="protein sequence ID" value="KAF2821623.1"/>
    <property type="molecule type" value="Genomic_DNA"/>
</dbReference>
<proteinExistence type="predicted"/>
<reference evidence="2" key="1">
    <citation type="journal article" date="2020" name="Stud. Mycol.">
        <title>101 Dothideomycetes genomes: a test case for predicting lifestyles and emergence of pathogens.</title>
        <authorList>
            <person name="Haridas S."/>
            <person name="Albert R."/>
            <person name="Binder M."/>
            <person name="Bloem J."/>
            <person name="Labutti K."/>
            <person name="Salamov A."/>
            <person name="Andreopoulos B."/>
            <person name="Baker S."/>
            <person name="Barry K."/>
            <person name="Bills G."/>
            <person name="Bluhm B."/>
            <person name="Cannon C."/>
            <person name="Castanera R."/>
            <person name="Culley D."/>
            <person name="Daum C."/>
            <person name="Ezra D."/>
            <person name="Gonzalez J."/>
            <person name="Henrissat B."/>
            <person name="Kuo A."/>
            <person name="Liang C."/>
            <person name="Lipzen A."/>
            <person name="Lutzoni F."/>
            <person name="Magnuson J."/>
            <person name="Mondo S."/>
            <person name="Nolan M."/>
            <person name="Ohm R."/>
            <person name="Pangilinan J."/>
            <person name="Park H.-J."/>
            <person name="Ramirez L."/>
            <person name="Alfaro M."/>
            <person name="Sun H."/>
            <person name="Tritt A."/>
            <person name="Yoshinaga Y."/>
            <person name="Zwiers L.-H."/>
            <person name="Turgeon B."/>
            <person name="Goodwin S."/>
            <person name="Spatafora J."/>
            <person name="Crous P."/>
            <person name="Grigoriev I."/>
        </authorList>
    </citation>
    <scope>NUCLEOTIDE SEQUENCE</scope>
    <source>
        <strain evidence="2">CBS 113818</strain>
    </source>
</reference>
<keyword evidence="3" id="KW-1185">Reference proteome</keyword>
<feature type="region of interest" description="Disordered" evidence="1">
    <location>
        <begin position="1"/>
        <end position="148"/>
    </location>
</feature>
<evidence type="ECO:0000313" key="2">
    <source>
        <dbReference type="EMBL" id="KAF2821623.1"/>
    </source>
</evidence>
<protein>
    <submittedName>
        <fullName evidence="2">Uncharacterized protein</fullName>
    </submittedName>
</protein>
<evidence type="ECO:0000256" key="1">
    <source>
        <dbReference type="SAM" id="MobiDB-lite"/>
    </source>
</evidence>
<sequence>MPSNNRHQFRSAGMNAMYPNATRRLGRTHRPWTPPPAPHTSQPRTSVQDQPLVQLSRSSTRESLSDDDWDGISAEDLDHIADAAATGTSRRRQEEEERLTRRAVALSVIDAEEQEEPERVADAEAAETVRRQEEEKEGEALRRAVARSVIDAEELEDQRF</sequence>
<organism evidence="2 3">
    <name type="scientific">Ophiobolus disseminans</name>
    <dbReference type="NCBI Taxonomy" id="1469910"/>
    <lineage>
        <taxon>Eukaryota</taxon>
        <taxon>Fungi</taxon>
        <taxon>Dikarya</taxon>
        <taxon>Ascomycota</taxon>
        <taxon>Pezizomycotina</taxon>
        <taxon>Dothideomycetes</taxon>
        <taxon>Pleosporomycetidae</taxon>
        <taxon>Pleosporales</taxon>
        <taxon>Pleosporineae</taxon>
        <taxon>Phaeosphaeriaceae</taxon>
        <taxon>Ophiobolus</taxon>
    </lineage>
</organism>
<dbReference type="Proteomes" id="UP000799424">
    <property type="component" value="Unassembled WGS sequence"/>
</dbReference>
<feature type="compositionally biased region" description="Acidic residues" evidence="1">
    <location>
        <begin position="65"/>
        <end position="75"/>
    </location>
</feature>
<feature type="compositionally biased region" description="Polar residues" evidence="1">
    <location>
        <begin position="39"/>
        <end position="58"/>
    </location>
</feature>
<dbReference type="AlphaFoldDB" id="A0A6A6ZLI3"/>
<name>A0A6A6ZLI3_9PLEO</name>
<feature type="compositionally biased region" description="Basic and acidic residues" evidence="1">
    <location>
        <begin position="117"/>
        <end position="142"/>
    </location>
</feature>